<dbReference type="Gene3D" id="1.20.920.30">
    <property type="match status" value="1"/>
</dbReference>
<keyword evidence="2" id="KW-1185">Reference proteome</keyword>
<gene>
    <name evidence="1" type="ORF">CCMP2556_LOCUS38642</name>
</gene>
<dbReference type="PANTHER" id="PTHR22878:SF68">
    <property type="entry name" value="DYNEIN HEAVY CHAIN 6, AXONEMAL-LIKE"/>
    <property type="match status" value="1"/>
</dbReference>
<dbReference type="InterPro" id="IPR026983">
    <property type="entry name" value="DHC"/>
</dbReference>
<dbReference type="SUPFAM" id="SSF52540">
    <property type="entry name" value="P-loop containing nucleoside triphosphate hydrolases"/>
    <property type="match status" value="1"/>
</dbReference>
<comment type="caution">
    <text evidence="1">The sequence shown here is derived from an EMBL/GenBank/DDBJ whole genome shotgun (WGS) entry which is preliminary data.</text>
</comment>
<reference evidence="1 2" key="1">
    <citation type="submission" date="2024-02" db="EMBL/GenBank/DDBJ databases">
        <authorList>
            <person name="Chen Y."/>
            <person name="Shah S."/>
            <person name="Dougan E. K."/>
            <person name="Thang M."/>
            <person name="Chan C."/>
        </authorList>
    </citation>
    <scope>NUCLEOTIDE SEQUENCE [LARGE SCALE GENOMIC DNA]</scope>
</reference>
<protein>
    <submittedName>
        <fullName evidence="1">Uncharacterized protein</fullName>
    </submittedName>
</protein>
<dbReference type="EMBL" id="CAXAMN010023561">
    <property type="protein sequence ID" value="CAK9078389.1"/>
    <property type="molecule type" value="Genomic_DNA"/>
</dbReference>
<organism evidence="1 2">
    <name type="scientific">Durusdinium trenchii</name>
    <dbReference type="NCBI Taxonomy" id="1381693"/>
    <lineage>
        <taxon>Eukaryota</taxon>
        <taxon>Sar</taxon>
        <taxon>Alveolata</taxon>
        <taxon>Dinophyceae</taxon>
        <taxon>Suessiales</taxon>
        <taxon>Symbiodiniaceae</taxon>
        <taxon>Durusdinium</taxon>
    </lineage>
</organism>
<dbReference type="Pfam" id="PF12775">
    <property type="entry name" value="AAA_7"/>
    <property type="match status" value="1"/>
</dbReference>
<evidence type="ECO:0000313" key="1">
    <source>
        <dbReference type="EMBL" id="CAK9078389.1"/>
    </source>
</evidence>
<evidence type="ECO:0000313" key="2">
    <source>
        <dbReference type="Proteomes" id="UP001642484"/>
    </source>
</evidence>
<sequence>MFSSSSMGEETFPSRLRNITQSEAVLNFAETLFVVFPQSACTVDDVTAKALTPHWFEHRMVPEGLPMDFQSLELRTVIGPHIHDDMQKPGRDPEFAIMKAWTECNLAMDPRQQMDADAAEDVHRAARQCYHEPVEAFMEALMPVNDPTPEGQPEDEDDLQEPRRSFASWLDQRPSMHRLRKASESLAWDVPLTRDDKTELLIQHLMAQEGQNHEEIEELQQAQVDPSRRSSRRWSRASRQFGANSDGSFVPVSQMVPHFTFDVEVPFFNILVPTVETTMQRLLVENLMSAGYHVLFSGETGVGKSVGIQQFLGSAGETFAVASANFSAQTSSANVVDFLENTLERKRKTLLGAPAGKTMLLFIDDINMPMLEKYGAQPPIELLRQVIDYKGFYDRKKLFWKGVQDTQFIAACGPPGGGRMPVTPRMLRHFNMIWMTALPEDTMHRILSSILGGWLGVKKPGLQARHGRRVQLPRCQSRNEPLESLKAAQGDPLTGFEEQRLFRWVIVRAILAFGGQCENGVLGPCGWRFAHPALGTNIGEHVKNVQQARPDSSLFVATTEGFSRHRSVAEFR</sequence>
<dbReference type="InterPro" id="IPR027417">
    <property type="entry name" value="P-loop_NTPase"/>
</dbReference>
<dbReference type="PANTHER" id="PTHR22878">
    <property type="entry name" value="DYNEIN HEAVY CHAIN 6, AXONEMAL-LIKE-RELATED"/>
    <property type="match status" value="1"/>
</dbReference>
<accession>A0ABP0PR74</accession>
<name>A0ABP0PR74_9DINO</name>
<proteinExistence type="predicted"/>
<dbReference type="Proteomes" id="UP001642484">
    <property type="component" value="Unassembled WGS sequence"/>
</dbReference>
<dbReference type="Gene3D" id="3.40.50.300">
    <property type="entry name" value="P-loop containing nucleotide triphosphate hydrolases"/>
    <property type="match status" value="1"/>
</dbReference>